<dbReference type="SMART" id="SM00387">
    <property type="entry name" value="HATPase_c"/>
    <property type="match status" value="1"/>
</dbReference>
<dbReference type="Gene3D" id="3.30.565.10">
    <property type="entry name" value="Histidine kinase-like ATPase, C-terminal domain"/>
    <property type="match status" value="1"/>
</dbReference>
<keyword evidence="5 10" id="KW-0418">Kinase</keyword>
<dbReference type="GO" id="GO:0000155">
    <property type="term" value="F:phosphorelay sensor kinase activity"/>
    <property type="evidence" value="ECO:0007669"/>
    <property type="project" value="InterPro"/>
</dbReference>
<feature type="transmembrane region" description="Helical" evidence="7">
    <location>
        <begin position="6"/>
        <end position="27"/>
    </location>
</feature>
<dbReference type="RefSeq" id="WP_007214003.1">
    <property type="nucleotide sequence ID" value="NZ_CABMLT010000013.1"/>
</dbReference>
<dbReference type="InterPro" id="IPR004358">
    <property type="entry name" value="Sig_transdc_His_kin-like_C"/>
</dbReference>
<dbReference type="EMBL" id="VVYV01000041">
    <property type="protein sequence ID" value="KAA5414427.1"/>
    <property type="molecule type" value="Genomic_DNA"/>
</dbReference>
<dbReference type="EMBL" id="VVYW01000018">
    <property type="protein sequence ID" value="KAA5405556.1"/>
    <property type="molecule type" value="Genomic_DNA"/>
</dbReference>
<dbReference type="CDD" id="cd00075">
    <property type="entry name" value="HATPase"/>
    <property type="match status" value="1"/>
</dbReference>
<evidence type="ECO:0000313" key="12">
    <source>
        <dbReference type="Proteomes" id="UP000061809"/>
    </source>
</evidence>
<evidence type="ECO:0000313" key="10">
    <source>
        <dbReference type="EMBL" id="KAA5405556.1"/>
    </source>
</evidence>
<dbReference type="STRING" id="246787.BcellWH2_00072"/>
<keyword evidence="7" id="KW-0812">Transmembrane</keyword>
<dbReference type="KEGG" id="bcel:BcellWH2_00072"/>
<dbReference type="PANTHER" id="PTHR43711:SF26">
    <property type="entry name" value="SENSOR HISTIDINE KINASE RCSC"/>
    <property type="match status" value="1"/>
</dbReference>
<keyword evidence="3" id="KW-0597">Phosphoprotein</keyword>
<dbReference type="CDD" id="cd00082">
    <property type="entry name" value="HisKA"/>
    <property type="match status" value="1"/>
</dbReference>
<evidence type="ECO:0000256" key="3">
    <source>
        <dbReference type="ARBA" id="ARBA00022553"/>
    </source>
</evidence>
<dbReference type="EMBL" id="CP012801">
    <property type="protein sequence ID" value="ALJ57348.1"/>
    <property type="molecule type" value="Genomic_DNA"/>
</dbReference>
<evidence type="ECO:0000256" key="1">
    <source>
        <dbReference type="ARBA" id="ARBA00000085"/>
    </source>
</evidence>
<name>A0A0P0GBZ3_9BACE</name>
<evidence type="ECO:0000313" key="11">
    <source>
        <dbReference type="EMBL" id="KAA5414427.1"/>
    </source>
</evidence>
<dbReference type="InterPro" id="IPR003661">
    <property type="entry name" value="HisK_dim/P_dom"/>
</dbReference>
<gene>
    <name evidence="9" type="primary">phoR_2</name>
    <name evidence="9" type="ORF">BcellWH2_00072</name>
    <name evidence="11" type="ORF">F2Y81_20255</name>
    <name evidence="10" type="ORF">F2Y86_19460</name>
</gene>
<dbReference type="PANTHER" id="PTHR43711">
    <property type="entry name" value="TWO-COMPONENT HISTIDINE KINASE"/>
    <property type="match status" value="1"/>
</dbReference>
<dbReference type="InterPro" id="IPR036097">
    <property type="entry name" value="HisK_dim/P_sf"/>
</dbReference>
<reference evidence="9 12" key="1">
    <citation type="journal article" date="2015" name="Science">
        <title>Genetic determinants of in vivo fitness and diet responsiveness in multiple human gut Bacteroides.</title>
        <authorList>
            <person name="Wu M."/>
            <person name="McNulty N.P."/>
            <person name="Rodionov D.A."/>
            <person name="Khoroshkin M.S."/>
            <person name="Griffin N.W."/>
            <person name="Cheng J."/>
            <person name="Latreille P."/>
            <person name="Kerstetter R.A."/>
            <person name="Terrapon N."/>
            <person name="Henrissat B."/>
            <person name="Osterman A.L."/>
            <person name="Gordon J.I."/>
        </authorList>
    </citation>
    <scope>NUCLEOTIDE SEQUENCE [LARGE SCALE GENOMIC DNA]</scope>
    <source>
        <strain evidence="9 12">WH2</strain>
    </source>
</reference>
<evidence type="ECO:0000256" key="4">
    <source>
        <dbReference type="ARBA" id="ARBA00022679"/>
    </source>
</evidence>
<keyword evidence="6" id="KW-0902">Two-component regulatory system</keyword>
<evidence type="ECO:0000256" key="2">
    <source>
        <dbReference type="ARBA" id="ARBA00012438"/>
    </source>
</evidence>
<dbReference type="Proteomes" id="UP000325055">
    <property type="component" value="Unassembled WGS sequence"/>
</dbReference>
<dbReference type="Gene3D" id="1.10.287.130">
    <property type="match status" value="1"/>
</dbReference>
<evidence type="ECO:0000313" key="9">
    <source>
        <dbReference type="EMBL" id="ALJ57348.1"/>
    </source>
</evidence>
<evidence type="ECO:0000256" key="5">
    <source>
        <dbReference type="ARBA" id="ARBA00022777"/>
    </source>
</evidence>
<evidence type="ECO:0000256" key="6">
    <source>
        <dbReference type="ARBA" id="ARBA00023012"/>
    </source>
</evidence>
<keyword evidence="7" id="KW-1133">Transmembrane helix</keyword>
<dbReference type="AlphaFoldDB" id="A0A0P0GBZ3"/>
<dbReference type="InterPro" id="IPR050736">
    <property type="entry name" value="Sensor_HK_Regulatory"/>
</dbReference>
<keyword evidence="7" id="KW-0472">Membrane</keyword>
<proteinExistence type="predicted"/>
<dbReference type="EC" id="2.7.13.3" evidence="2"/>
<sequence length="545" mass="61658">MKLPFKPIAILVIISLLGIFIYQAYWITGLYKTMKHELEQSIVEAMRMSDYNEMMLRVKAMQKENKAHGSVEVSAGYNSDSGKSFVRSSTTVNQTDSAGSLSLLKDGIPMKYDSVSVSYPNDSTRDILFTRGQEGTNISVWAERDSVKEVLEDTVINEDEPQASLRAEGGIDMMLRDQSSMVELATFIQRGMHSGLDIFIEPDIAVYDSLLNAYLQERGLKLPYRLERLHSGADPDSTLVYTDTLAIVGTPGYMPSEKAKQYNYAFDIHSNQSYRLTIEPIYKIVLRQMSGILTTSFVILIILGFSFWFLIRTILRQKTLEEMKSDFTNNITHELKTPIAVAYAANDALLNFNLAEDKQQRDKYLGICQEQLQRLSGLVEQILSMSMERRKTFRLHPETLSLHDLFPTLIEQHKLKAGKPVEINLDIAPEDLTIIADRTHFSNILSNLIDNAIKYSPDKADIMICCRKKETEQVEISVTDHGIGIPTDKQPHIFDKFYRVPTGNIHNTKGYGLGLFYVKTMVEKHGGMVTVRSEAGKGSTFTIRI</sequence>
<dbReference type="InterPro" id="IPR003594">
    <property type="entry name" value="HATPase_dom"/>
</dbReference>
<feature type="transmembrane region" description="Helical" evidence="7">
    <location>
        <begin position="291"/>
        <end position="311"/>
    </location>
</feature>
<accession>A0A0P0GBZ3</accession>
<dbReference type="InterPro" id="IPR005467">
    <property type="entry name" value="His_kinase_dom"/>
</dbReference>
<protein>
    <recommendedName>
        <fullName evidence="2">histidine kinase</fullName>
        <ecNumber evidence="2">2.7.13.3</ecNumber>
    </recommendedName>
</protein>
<evidence type="ECO:0000256" key="7">
    <source>
        <dbReference type="SAM" id="Phobius"/>
    </source>
</evidence>
<evidence type="ECO:0000313" key="14">
    <source>
        <dbReference type="Proteomes" id="UP000448877"/>
    </source>
</evidence>
<keyword evidence="4 9" id="KW-0808">Transferase</keyword>
<dbReference type="eggNOG" id="COG2205">
    <property type="taxonomic scope" value="Bacteria"/>
</dbReference>
<dbReference type="Proteomes" id="UP000061809">
    <property type="component" value="Chromosome"/>
</dbReference>
<feature type="domain" description="Histidine kinase" evidence="8">
    <location>
        <begin position="330"/>
        <end position="545"/>
    </location>
</feature>
<dbReference type="FunFam" id="3.30.565.10:FF:000006">
    <property type="entry name" value="Sensor histidine kinase WalK"/>
    <property type="match status" value="1"/>
</dbReference>
<dbReference type="Proteomes" id="UP000448877">
    <property type="component" value="Unassembled WGS sequence"/>
</dbReference>
<organism evidence="9 12">
    <name type="scientific">Bacteroides cellulosilyticus</name>
    <dbReference type="NCBI Taxonomy" id="246787"/>
    <lineage>
        <taxon>Bacteria</taxon>
        <taxon>Pseudomonadati</taxon>
        <taxon>Bacteroidota</taxon>
        <taxon>Bacteroidia</taxon>
        <taxon>Bacteroidales</taxon>
        <taxon>Bacteroidaceae</taxon>
        <taxon>Bacteroides</taxon>
    </lineage>
</organism>
<dbReference type="SUPFAM" id="SSF55874">
    <property type="entry name" value="ATPase domain of HSP90 chaperone/DNA topoisomerase II/histidine kinase"/>
    <property type="match status" value="1"/>
</dbReference>
<dbReference type="SUPFAM" id="SSF47384">
    <property type="entry name" value="Homodimeric domain of signal transducing histidine kinase"/>
    <property type="match status" value="1"/>
</dbReference>
<dbReference type="Pfam" id="PF02518">
    <property type="entry name" value="HATPase_c"/>
    <property type="match status" value="1"/>
</dbReference>
<dbReference type="SMART" id="SM00388">
    <property type="entry name" value="HisKA"/>
    <property type="match status" value="1"/>
</dbReference>
<dbReference type="PROSITE" id="PS50109">
    <property type="entry name" value="HIS_KIN"/>
    <property type="match status" value="1"/>
</dbReference>
<dbReference type="FunFam" id="1.10.287.130:FF:000060">
    <property type="entry name" value="ATPase/histidine kinase/DNA gyrase B/HSP90 domain protein"/>
    <property type="match status" value="1"/>
</dbReference>
<reference evidence="13 14" key="2">
    <citation type="journal article" date="2019" name="Nat. Med.">
        <title>A library of human gut bacterial isolates paired with longitudinal multiomics data enables mechanistic microbiome research.</title>
        <authorList>
            <person name="Poyet M."/>
            <person name="Groussin M."/>
            <person name="Gibbons S.M."/>
            <person name="Avila-Pacheco J."/>
            <person name="Jiang X."/>
            <person name="Kearney S.M."/>
            <person name="Perrotta A.R."/>
            <person name="Berdy B."/>
            <person name="Zhao S."/>
            <person name="Lieberman T.D."/>
            <person name="Swanson P.K."/>
            <person name="Smith M."/>
            <person name="Roesemann S."/>
            <person name="Alexander J.E."/>
            <person name="Rich S.A."/>
            <person name="Livny J."/>
            <person name="Vlamakis H."/>
            <person name="Clish C."/>
            <person name="Bullock K."/>
            <person name="Deik A."/>
            <person name="Scott J."/>
            <person name="Pierce K.A."/>
            <person name="Xavier R.J."/>
            <person name="Alm E.J."/>
        </authorList>
    </citation>
    <scope>NUCLEOTIDE SEQUENCE [LARGE SCALE GENOMIC DNA]</scope>
    <source>
        <strain evidence="11 14">BIOML-A6</strain>
        <strain evidence="10 13">BIOML-A7</strain>
    </source>
</reference>
<dbReference type="InterPro" id="IPR036890">
    <property type="entry name" value="HATPase_C_sf"/>
</dbReference>
<evidence type="ECO:0000259" key="8">
    <source>
        <dbReference type="PROSITE" id="PS50109"/>
    </source>
</evidence>
<dbReference type="PRINTS" id="PR00344">
    <property type="entry name" value="BCTRLSENSOR"/>
</dbReference>
<dbReference type="Pfam" id="PF00512">
    <property type="entry name" value="HisKA"/>
    <property type="match status" value="1"/>
</dbReference>
<dbReference type="PATRIC" id="fig|246787.4.peg.76"/>
<comment type="catalytic activity">
    <reaction evidence="1">
        <text>ATP + protein L-histidine = ADP + protein N-phospho-L-histidine.</text>
        <dbReference type="EC" id="2.7.13.3"/>
    </reaction>
</comment>
<evidence type="ECO:0000313" key="13">
    <source>
        <dbReference type="Proteomes" id="UP000325055"/>
    </source>
</evidence>